<sequence length="277" mass="29289">MPNLALLLLLSSVLLLSACAPAVSPAGRAPTEIPTVEELDALPQLMGVLSTDLVVEGRVVLSDDLLVPAGVTLVLRPGTTVYVVPTHSTKIEPEWLSAATELLVRGTIRSEGSSADPVSFVPLPLSGGGDYVWSGLLLDGAVDSLIRHTRIEGAEQGVLCVNSSPQISDNHILGCRYGIVAQADSAPMILDNLIENGEAGVFCWRRSHPLIQGNRIFGHNEEGLFVDQSSRPRLHDNLIRGNGIGLALYPDGPLAAVDQARDNGENLRLLGVPGGRP</sequence>
<dbReference type="Gene3D" id="2.160.20.10">
    <property type="entry name" value="Single-stranded right-handed beta-helix, Pectin lyase-like"/>
    <property type="match status" value="1"/>
</dbReference>
<dbReference type="InterPro" id="IPR007742">
    <property type="entry name" value="NosD_dom"/>
</dbReference>
<dbReference type="InterPro" id="IPR006626">
    <property type="entry name" value="PbH1"/>
</dbReference>
<dbReference type="SUPFAM" id="SSF51126">
    <property type="entry name" value="Pectin lyase-like"/>
    <property type="match status" value="1"/>
</dbReference>
<comment type="caution">
    <text evidence="3">The sequence shown here is derived from an EMBL/GenBank/DDBJ whole genome shotgun (WGS) entry which is preliminary data.</text>
</comment>
<keyword evidence="4" id="KW-1185">Reference proteome</keyword>
<evidence type="ECO:0000259" key="2">
    <source>
        <dbReference type="Pfam" id="PF05048"/>
    </source>
</evidence>
<dbReference type="InterPro" id="IPR011050">
    <property type="entry name" value="Pectin_lyase_fold/virulence"/>
</dbReference>
<evidence type="ECO:0000313" key="4">
    <source>
        <dbReference type="Proteomes" id="UP000035068"/>
    </source>
</evidence>
<dbReference type="InterPro" id="IPR012334">
    <property type="entry name" value="Pectin_lyas_fold"/>
</dbReference>
<name>A0A0C2EB46_9BACT</name>
<proteinExistence type="predicted"/>
<dbReference type="AlphaFoldDB" id="A0A0C2EB46"/>
<protein>
    <recommendedName>
        <fullName evidence="2">Periplasmic copper-binding protein NosD beta helix domain-containing protein</fullName>
    </recommendedName>
</protein>
<keyword evidence="1" id="KW-0732">Signal</keyword>
<dbReference type="Pfam" id="PF05048">
    <property type="entry name" value="NosD"/>
    <property type="match status" value="1"/>
</dbReference>
<evidence type="ECO:0000313" key="3">
    <source>
        <dbReference type="EMBL" id="KIH75808.1"/>
    </source>
</evidence>
<dbReference type="SMART" id="SM00710">
    <property type="entry name" value="PbH1"/>
    <property type="match status" value="4"/>
</dbReference>
<dbReference type="RefSeq" id="WP_040100591.1">
    <property type="nucleotide sequence ID" value="NZ_JWJD01000007.1"/>
</dbReference>
<reference evidence="3 4" key="1">
    <citation type="submission" date="2014-12" db="EMBL/GenBank/DDBJ databases">
        <title>Genomes of Geoalkalibacter ferrihydriticus and Geoalkalibacter subterraneus, two haloalkaliphilic metal-reducing members of the Geobacteraceae.</title>
        <authorList>
            <person name="Badalamenti J.P."/>
            <person name="Torres C.I."/>
            <person name="Krajmalnik-Brown R."/>
            <person name="Bond D.R."/>
        </authorList>
    </citation>
    <scope>NUCLEOTIDE SEQUENCE [LARGE SCALE GENOMIC DNA]</scope>
    <source>
        <strain evidence="3 4">DSM 17813</strain>
    </source>
</reference>
<feature type="signal peptide" evidence="1">
    <location>
        <begin position="1"/>
        <end position="22"/>
    </location>
</feature>
<gene>
    <name evidence="3" type="ORF">GFER_14535</name>
</gene>
<organism evidence="3 4">
    <name type="scientific">Geoalkalibacter ferrihydriticus DSM 17813</name>
    <dbReference type="NCBI Taxonomy" id="1121915"/>
    <lineage>
        <taxon>Bacteria</taxon>
        <taxon>Pseudomonadati</taxon>
        <taxon>Thermodesulfobacteriota</taxon>
        <taxon>Desulfuromonadia</taxon>
        <taxon>Desulfuromonadales</taxon>
        <taxon>Geoalkalibacteraceae</taxon>
        <taxon>Geoalkalibacter</taxon>
    </lineage>
</organism>
<dbReference type="EMBL" id="JWJD01000007">
    <property type="protein sequence ID" value="KIH75808.1"/>
    <property type="molecule type" value="Genomic_DNA"/>
</dbReference>
<feature type="domain" description="Periplasmic copper-binding protein NosD beta helix" evidence="2">
    <location>
        <begin position="135"/>
        <end position="248"/>
    </location>
</feature>
<dbReference type="Proteomes" id="UP000035068">
    <property type="component" value="Unassembled WGS sequence"/>
</dbReference>
<evidence type="ECO:0000256" key="1">
    <source>
        <dbReference type="SAM" id="SignalP"/>
    </source>
</evidence>
<accession>A0A0C2EB46</accession>
<feature type="chain" id="PRO_5002147902" description="Periplasmic copper-binding protein NosD beta helix domain-containing protein" evidence="1">
    <location>
        <begin position="23"/>
        <end position="277"/>
    </location>
</feature>